<keyword evidence="1" id="KW-0812">Transmembrane</keyword>
<comment type="caution">
    <text evidence="2">The sequence shown here is derived from an EMBL/GenBank/DDBJ whole genome shotgun (WGS) entry which is preliminary data.</text>
</comment>
<dbReference type="InterPro" id="IPR021320">
    <property type="entry name" value="DUF2905"/>
</dbReference>
<dbReference type="EMBL" id="RCCI01000004">
    <property type="protein sequence ID" value="RLJ68152.1"/>
    <property type="molecule type" value="Genomic_DNA"/>
</dbReference>
<organism evidence="2 3">
    <name type="scientific">Sulfurisoma sediminicola</name>
    <dbReference type="NCBI Taxonomy" id="1381557"/>
    <lineage>
        <taxon>Bacteria</taxon>
        <taxon>Pseudomonadati</taxon>
        <taxon>Pseudomonadota</taxon>
        <taxon>Betaproteobacteria</taxon>
        <taxon>Nitrosomonadales</taxon>
        <taxon>Sterolibacteriaceae</taxon>
        <taxon>Sulfurisoma</taxon>
    </lineage>
</organism>
<proteinExistence type="predicted"/>
<evidence type="ECO:0000256" key="1">
    <source>
        <dbReference type="SAM" id="Phobius"/>
    </source>
</evidence>
<keyword evidence="3" id="KW-1185">Reference proteome</keyword>
<gene>
    <name evidence="2" type="ORF">DFR35_0706</name>
</gene>
<dbReference type="OrthoDB" id="9811610at2"/>
<reference evidence="2 3" key="1">
    <citation type="submission" date="2018-10" db="EMBL/GenBank/DDBJ databases">
        <title>Genomic Encyclopedia of Type Strains, Phase IV (KMG-IV): sequencing the most valuable type-strain genomes for metagenomic binning, comparative biology and taxonomic classification.</title>
        <authorList>
            <person name="Goeker M."/>
        </authorList>
    </citation>
    <scope>NUCLEOTIDE SEQUENCE [LARGE SCALE GENOMIC DNA]</scope>
    <source>
        <strain evidence="2 3">DSM 26916</strain>
    </source>
</reference>
<evidence type="ECO:0008006" key="4">
    <source>
        <dbReference type="Google" id="ProtNLM"/>
    </source>
</evidence>
<name>A0A497XJM2_9PROT</name>
<dbReference type="Pfam" id="PF11146">
    <property type="entry name" value="DUF2905"/>
    <property type="match status" value="1"/>
</dbReference>
<dbReference type="AlphaFoldDB" id="A0A497XJM2"/>
<keyword evidence="1" id="KW-0472">Membrane</keyword>
<evidence type="ECO:0000313" key="3">
    <source>
        <dbReference type="Proteomes" id="UP000268908"/>
    </source>
</evidence>
<evidence type="ECO:0000313" key="2">
    <source>
        <dbReference type="EMBL" id="RLJ68152.1"/>
    </source>
</evidence>
<sequence>MLKWLIALFLVVLLLGIARPRLSAWLRLGRLPGDLRFRLRGREYLFPFVSVLLLSLLASLLMRLL</sequence>
<keyword evidence="1" id="KW-1133">Transmembrane helix</keyword>
<accession>A0A497XJM2</accession>
<dbReference type="Proteomes" id="UP000268908">
    <property type="component" value="Unassembled WGS sequence"/>
</dbReference>
<feature type="transmembrane region" description="Helical" evidence="1">
    <location>
        <begin position="44"/>
        <end position="62"/>
    </location>
</feature>
<dbReference type="RefSeq" id="WP_121240074.1">
    <property type="nucleotide sequence ID" value="NZ_BHVV01000001.1"/>
</dbReference>
<protein>
    <recommendedName>
        <fullName evidence="4">DUF2905 family protein</fullName>
    </recommendedName>
</protein>